<evidence type="ECO:0000313" key="1">
    <source>
        <dbReference type="EMBL" id="KKN86513.1"/>
    </source>
</evidence>
<protein>
    <submittedName>
        <fullName evidence="1">Uncharacterized protein</fullName>
    </submittedName>
</protein>
<dbReference type="EMBL" id="LAZR01000146">
    <property type="protein sequence ID" value="KKN86513.1"/>
    <property type="molecule type" value="Genomic_DNA"/>
</dbReference>
<dbReference type="AlphaFoldDB" id="A0A0F9X4N5"/>
<accession>A0A0F9X4N5</accession>
<comment type="caution">
    <text evidence="1">The sequence shown here is derived from an EMBL/GenBank/DDBJ whole genome shotgun (WGS) entry which is preliminary data.</text>
</comment>
<organism evidence="1">
    <name type="scientific">marine sediment metagenome</name>
    <dbReference type="NCBI Taxonomy" id="412755"/>
    <lineage>
        <taxon>unclassified sequences</taxon>
        <taxon>metagenomes</taxon>
        <taxon>ecological metagenomes</taxon>
    </lineage>
</organism>
<reference evidence="1" key="1">
    <citation type="journal article" date="2015" name="Nature">
        <title>Complex archaea that bridge the gap between prokaryotes and eukaryotes.</title>
        <authorList>
            <person name="Spang A."/>
            <person name="Saw J.H."/>
            <person name="Jorgensen S.L."/>
            <person name="Zaremba-Niedzwiedzka K."/>
            <person name="Martijn J."/>
            <person name="Lind A.E."/>
            <person name="van Eijk R."/>
            <person name="Schleper C."/>
            <person name="Guy L."/>
            <person name="Ettema T.J."/>
        </authorList>
    </citation>
    <scope>NUCLEOTIDE SEQUENCE</scope>
</reference>
<gene>
    <name evidence="1" type="ORF">LCGC14_0266890</name>
</gene>
<proteinExistence type="predicted"/>
<sequence length="343" mass="40703">MGDSMSQDPIAIQHAENLKRGLYHKTMFMAWRKCKYFGVVNATEMLAGIEEYEKLPRMWLKIGKDIHALVDTLHQKAAPKIMSSFFHIEAVKKYLWELLLEEDPPEMYKDYLKKVVSIESQRWMVCMRRSKSRMRMRDWKVALRETYIEQPQLNIAMNVDRLERVPGTINQYALIEWKSKVDINSIRQELAFYYTGLEPWVAQHNRIARQKFGFMAPEKLEPYLMYITHWGAFGYNPESDDLYERVKKISLTYFKKAFAEFLKDMEFAKNYKGTIENIQTIYEPIMGKPLKRIMVDIMCNWCELSGLCYSKKNLLPILFRQQEIDDNLLTASDLMLYEELKNG</sequence>
<name>A0A0F9X4N5_9ZZZZ</name>